<proteinExistence type="predicted"/>
<evidence type="ECO:0000313" key="3">
    <source>
        <dbReference type="EMBL" id="ULN53638.1"/>
    </source>
</evidence>
<feature type="compositionally biased region" description="Pro residues" evidence="1">
    <location>
        <begin position="25"/>
        <end position="53"/>
    </location>
</feature>
<protein>
    <recommendedName>
        <fullName evidence="5">Integral membrane protein</fullName>
    </recommendedName>
</protein>
<feature type="transmembrane region" description="Helical" evidence="2">
    <location>
        <begin position="122"/>
        <end position="143"/>
    </location>
</feature>
<evidence type="ECO:0008006" key="5">
    <source>
        <dbReference type="Google" id="ProtNLM"/>
    </source>
</evidence>
<keyword evidence="2" id="KW-0472">Membrane</keyword>
<keyword evidence="2" id="KW-1133">Transmembrane helix</keyword>
<accession>A0ABY3U430</accession>
<dbReference type="Proteomes" id="UP001055200">
    <property type="component" value="Chromosome"/>
</dbReference>
<feature type="transmembrane region" description="Helical" evidence="2">
    <location>
        <begin position="155"/>
        <end position="177"/>
    </location>
</feature>
<dbReference type="RefSeq" id="WP_240171887.1">
    <property type="nucleotide sequence ID" value="NZ_CP092365.1"/>
</dbReference>
<feature type="region of interest" description="Disordered" evidence="1">
    <location>
        <begin position="1"/>
        <end position="53"/>
    </location>
</feature>
<name>A0ABY3U430_9MYCO</name>
<evidence type="ECO:0000313" key="4">
    <source>
        <dbReference type="Proteomes" id="UP001055200"/>
    </source>
</evidence>
<evidence type="ECO:0000256" key="1">
    <source>
        <dbReference type="SAM" id="MobiDB-lite"/>
    </source>
</evidence>
<reference evidence="3" key="1">
    <citation type="submission" date="2022-08" db="EMBL/GenBank/DDBJ databases">
        <title>Complete genome sequence of 14 non-tuberculosis mycobacteria type-strains.</title>
        <authorList>
            <person name="Igarashi Y."/>
            <person name="Osugi A."/>
            <person name="Mitarai S."/>
        </authorList>
    </citation>
    <scope>NUCLEOTIDE SEQUENCE</scope>
    <source>
        <strain evidence="3">DSM 45575</strain>
    </source>
</reference>
<feature type="transmembrane region" description="Helical" evidence="2">
    <location>
        <begin position="84"/>
        <end position="110"/>
    </location>
</feature>
<keyword evidence="4" id="KW-1185">Reference proteome</keyword>
<evidence type="ECO:0000256" key="2">
    <source>
        <dbReference type="SAM" id="Phobius"/>
    </source>
</evidence>
<organism evidence="3 4">
    <name type="scientific">Mycolicibacillus parakoreensis</name>
    <dbReference type="NCBI Taxonomy" id="1069221"/>
    <lineage>
        <taxon>Bacteria</taxon>
        <taxon>Bacillati</taxon>
        <taxon>Actinomycetota</taxon>
        <taxon>Actinomycetes</taxon>
        <taxon>Mycobacteriales</taxon>
        <taxon>Mycobacteriaceae</taxon>
        <taxon>Mycolicibacillus</taxon>
    </lineage>
</organism>
<gene>
    <name evidence="3" type="ORF">MIU77_04755</name>
</gene>
<dbReference type="EMBL" id="CP092365">
    <property type="protein sequence ID" value="ULN53638.1"/>
    <property type="molecule type" value="Genomic_DNA"/>
</dbReference>
<keyword evidence="2" id="KW-0812">Transmembrane</keyword>
<sequence length="182" mass="17993">MAAPHRFPGRFPRSAAGNVSGPTGAPGPPPPLPPPPPPGAPGSPVPFPAPPGWAPPGWAPPGAYQPYRGTPPARDPTPRFNRAAIAAFAFAVAAPLLGPLLMALLGTVIVLNSGDMEPAMMILPALIFVVLLGVLVALAVSAITGIRRTGEAGMLLAVGALAIGVPSLVAGLVAGLATQIGG</sequence>